<name>A0A1P8N230_9RHOB</name>
<dbReference type="KEGG" id="tom:BWR18_21280"/>
<dbReference type="OrthoDB" id="9941047at2"/>
<evidence type="ECO:0008006" key="3">
    <source>
        <dbReference type="Google" id="ProtNLM"/>
    </source>
</evidence>
<dbReference type="RefSeq" id="WP_076630998.1">
    <property type="nucleotide sequence ID" value="NZ_CP019319.1"/>
</dbReference>
<geneLocation type="plasmid" evidence="1 2">
    <name>pDOK1-4-7</name>
</geneLocation>
<organism evidence="1 2">
    <name type="scientific">Tateyamaria omphalii</name>
    <dbReference type="NCBI Taxonomy" id="299262"/>
    <lineage>
        <taxon>Bacteria</taxon>
        <taxon>Pseudomonadati</taxon>
        <taxon>Pseudomonadota</taxon>
        <taxon>Alphaproteobacteria</taxon>
        <taxon>Rhodobacterales</taxon>
        <taxon>Roseobacteraceae</taxon>
        <taxon>Tateyamaria</taxon>
    </lineage>
</organism>
<dbReference type="EMBL" id="CP019319">
    <property type="protein sequence ID" value="APX14373.1"/>
    <property type="molecule type" value="Genomic_DNA"/>
</dbReference>
<accession>A0A1P8N230</accession>
<protein>
    <recommendedName>
        <fullName evidence="3">DUF5666 domain-containing protein</fullName>
    </recommendedName>
</protein>
<dbReference type="AlphaFoldDB" id="A0A1P8N230"/>
<evidence type="ECO:0000313" key="1">
    <source>
        <dbReference type="EMBL" id="APX14373.1"/>
    </source>
</evidence>
<keyword evidence="1" id="KW-0614">Plasmid</keyword>
<evidence type="ECO:0000313" key="2">
    <source>
        <dbReference type="Proteomes" id="UP000186336"/>
    </source>
</evidence>
<sequence length="103" mass="10366">MSRFGAHVSVMSKPPFFAAPGRRASQGFVALMAGGMIVLTGEVVPNVTCPAIRTAEGKTVALSHLPGAFAIGDMVTVTGSGYAPSATCQQEVLVVTKAAGSDG</sequence>
<keyword evidence="2" id="KW-1185">Reference proteome</keyword>
<proteinExistence type="predicted"/>
<dbReference type="Proteomes" id="UP000186336">
    <property type="component" value="Plasmid pDOK1-4-7"/>
</dbReference>
<reference evidence="1 2" key="1">
    <citation type="submission" date="2017-01" db="EMBL/GenBank/DDBJ databases">
        <title>Complete genome of Tateyamaria omphalii DOK1-4 isolated from seawater in Dokdo.</title>
        <authorList>
            <person name="Kim J.H."/>
            <person name="Chi W.-J."/>
        </authorList>
    </citation>
    <scope>NUCLEOTIDE SEQUENCE [LARGE SCALE GENOMIC DNA]</scope>
    <source>
        <strain evidence="1 2">DOK1-4</strain>
        <plasmid evidence="1 2">pDOK1-4-7</plasmid>
    </source>
</reference>
<gene>
    <name evidence="1" type="ORF">BWR18_21280</name>
</gene>